<sequence length="173" mass="18274">MTASRFHHVGAWLQLPDASMAVFFLAGALLRPVWMLPLLLGLVSALDLIGLASGSISDWCLSPAYWTLALAHAVLWLGGRLSATPLQRDAWLDLPRLLGVLLLSGSVAYLLSEGGFYSLSGRYPQVTLGGFLARVSADYPRALGTLAGDVGIAFAVLAAGRSLAARPLMGERA</sequence>
<keyword evidence="1" id="KW-0812">Transmembrane</keyword>
<dbReference type="EMBL" id="CP082214">
    <property type="protein sequence ID" value="WDM73679.1"/>
    <property type="molecule type" value="Genomic_DNA"/>
</dbReference>
<evidence type="ECO:0000313" key="2">
    <source>
        <dbReference type="EMBL" id="PPU75423.1"/>
    </source>
</evidence>
<evidence type="ECO:0000256" key="1">
    <source>
        <dbReference type="SAM" id="Phobius"/>
    </source>
</evidence>
<dbReference type="EMBL" id="MDED01000028">
    <property type="protein sequence ID" value="PPU75423.1"/>
    <property type="molecule type" value="Genomic_DNA"/>
</dbReference>
<reference evidence="3 5" key="2">
    <citation type="submission" date="2021-08" db="EMBL/GenBank/DDBJ databases">
        <title>Genome sequences of Xanthomonas cucurbitae isolates from 5 Midwestern US states.</title>
        <authorList>
            <person name="Hind S.R."/>
        </authorList>
    </citation>
    <scope>NUCLEOTIDE SEQUENCE [LARGE SCALE GENOMIC DNA]</scope>
    <source>
        <strain evidence="3 5">OH_261</strain>
    </source>
</reference>
<accession>A0A2S7DNM0</accession>
<dbReference type="OrthoDB" id="9787530at2"/>
<dbReference type="Proteomes" id="UP000239561">
    <property type="component" value="Unassembled WGS sequence"/>
</dbReference>
<dbReference type="Proteomes" id="UP001214201">
    <property type="component" value="Chromosome"/>
</dbReference>
<feature type="transmembrane region" description="Helical" evidence="1">
    <location>
        <begin position="21"/>
        <end position="43"/>
    </location>
</feature>
<protein>
    <submittedName>
        <fullName evidence="2">Uncharacterized protein</fullName>
    </submittedName>
</protein>
<gene>
    <name evidence="3" type="ORF">K6978_14685</name>
    <name evidence="2" type="ORF">XcuCFBP2542_14305</name>
</gene>
<proteinExistence type="predicted"/>
<name>A0A2S7DNM0_9XANT</name>
<feature type="transmembrane region" description="Helical" evidence="1">
    <location>
        <begin position="63"/>
        <end position="82"/>
    </location>
</feature>
<evidence type="ECO:0000313" key="3">
    <source>
        <dbReference type="EMBL" id="WDM73679.1"/>
    </source>
</evidence>
<feature type="transmembrane region" description="Helical" evidence="1">
    <location>
        <begin position="142"/>
        <end position="164"/>
    </location>
</feature>
<keyword evidence="1" id="KW-1133">Transmembrane helix</keyword>
<keyword evidence="1" id="KW-0472">Membrane</keyword>
<reference evidence="2 4" key="1">
    <citation type="submission" date="2016-08" db="EMBL/GenBank/DDBJ databases">
        <authorList>
            <person name="Seilhamer J.J."/>
        </authorList>
    </citation>
    <scope>NUCLEOTIDE SEQUENCE [LARGE SCALE GENOMIC DNA]</scope>
    <source>
        <strain evidence="2 4">CFBP2542</strain>
    </source>
</reference>
<evidence type="ECO:0000313" key="4">
    <source>
        <dbReference type="Proteomes" id="UP000239561"/>
    </source>
</evidence>
<dbReference type="AlphaFoldDB" id="A0A2S7DNM0"/>
<organism evidence="2 4">
    <name type="scientific">Xanthomonas cucurbitae</name>
    <dbReference type="NCBI Taxonomy" id="56453"/>
    <lineage>
        <taxon>Bacteria</taxon>
        <taxon>Pseudomonadati</taxon>
        <taxon>Pseudomonadota</taxon>
        <taxon>Gammaproteobacteria</taxon>
        <taxon>Lysobacterales</taxon>
        <taxon>Lysobacteraceae</taxon>
        <taxon>Xanthomonas</taxon>
    </lineage>
</organism>
<evidence type="ECO:0000313" key="5">
    <source>
        <dbReference type="Proteomes" id="UP001214201"/>
    </source>
</evidence>
<keyword evidence="5" id="KW-1185">Reference proteome</keyword>
<feature type="transmembrane region" description="Helical" evidence="1">
    <location>
        <begin position="94"/>
        <end position="112"/>
    </location>
</feature>